<reference evidence="1" key="1">
    <citation type="journal article" date="2023" name="G3 (Bethesda)">
        <title>Whole genome assembly and annotation of the endangered Caribbean coral Acropora cervicornis.</title>
        <authorList>
            <person name="Selwyn J.D."/>
            <person name="Vollmer S.V."/>
        </authorList>
    </citation>
    <scope>NUCLEOTIDE SEQUENCE</scope>
    <source>
        <strain evidence="1">K2</strain>
    </source>
</reference>
<dbReference type="Proteomes" id="UP001249851">
    <property type="component" value="Unassembled WGS sequence"/>
</dbReference>
<evidence type="ECO:0000313" key="2">
    <source>
        <dbReference type="Proteomes" id="UP001249851"/>
    </source>
</evidence>
<gene>
    <name evidence="1" type="ORF">P5673_014260</name>
</gene>
<protein>
    <submittedName>
        <fullName evidence="1">Uncharacterized protein</fullName>
    </submittedName>
</protein>
<sequence length="112" mass="12818">MDNTRITTGFAWKPEEHVDTKCVQLLIKKAGDIYQDDFSLVHDLEVAKLKNIFSIYNLEQWNPDGGIFCACPCLEPGVYQFVFRVDNGGGEIEFKISPYYDRTFLANGRAFI</sequence>
<comment type="caution">
    <text evidence="1">The sequence shown here is derived from an EMBL/GenBank/DDBJ whole genome shotgun (WGS) entry which is preliminary data.</text>
</comment>
<reference evidence="1" key="2">
    <citation type="journal article" date="2023" name="Science">
        <title>Genomic signatures of disease resistance in endangered staghorn corals.</title>
        <authorList>
            <person name="Vollmer S.V."/>
            <person name="Selwyn J.D."/>
            <person name="Despard B.A."/>
            <person name="Roesel C.L."/>
        </authorList>
    </citation>
    <scope>NUCLEOTIDE SEQUENCE</scope>
    <source>
        <strain evidence="1">K2</strain>
    </source>
</reference>
<keyword evidence="2" id="KW-1185">Reference proteome</keyword>
<organism evidence="1 2">
    <name type="scientific">Acropora cervicornis</name>
    <name type="common">Staghorn coral</name>
    <dbReference type="NCBI Taxonomy" id="6130"/>
    <lineage>
        <taxon>Eukaryota</taxon>
        <taxon>Metazoa</taxon>
        <taxon>Cnidaria</taxon>
        <taxon>Anthozoa</taxon>
        <taxon>Hexacorallia</taxon>
        <taxon>Scleractinia</taxon>
        <taxon>Astrocoeniina</taxon>
        <taxon>Acroporidae</taxon>
        <taxon>Acropora</taxon>
    </lineage>
</organism>
<accession>A0AAD9V616</accession>
<evidence type="ECO:0000313" key="1">
    <source>
        <dbReference type="EMBL" id="KAK2562578.1"/>
    </source>
</evidence>
<dbReference type="AlphaFoldDB" id="A0AAD9V616"/>
<dbReference type="EMBL" id="JARQWQ010000028">
    <property type="protein sequence ID" value="KAK2562578.1"/>
    <property type="molecule type" value="Genomic_DNA"/>
</dbReference>
<proteinExistence type="predicted"/>
<name>A0AAD9V616_ACRCE</name>